<evidence type="ECO:0000313" key="6">
    <source>
        <dbReference type="Proteomes" id="UP001187531"/>
    </source>
</evidence>
<evidence type="ECO:0000256" key="2">
    <source>
        <dbReference type="SAM" id="Phobius"/>
    </source>
</evidence>
<evidence type="ECO:0000256" key="1">
    <source>
        <dbReference type="SAM" id="MobiDB-lite"/>
    </source>
</evidence>
<dbReference type="Pfam" id="PF00487">
    <property type="entry name" value="FA_desaturase"/>
    <property type="match status" value="1"/>
</dbReference>
<name>A0AA88I9U4_ARTSF</name>
<proteinExistence type="predicted"/>
<dbReference type="GO" id="GO:0016020">
    <property type="term" value="C:membrane"/>
    <property type="evidence" value="ECO:0007669"/>
    <property type="project" value="GOC"/>
</dbReference>
<feature type="domain" description="Fatty acid desaturase" evidence="3">
    <location>
        <begin position="37"/>
        <end position="199"/>
    </location>
</feature>
<reference evidence="5" key="1">
    <citation type="submission" date="2023-07" db="EMBL/GenBank/DDBJ databases">
        <title>Chromosome-level genome assembly of Artemia franciscana.</title>
        <authorList>
            <person name="Jo E."/>
        </authorList>
    </citation>
    <scope>NUCLEOTIDE SEQUENCE</scope>
    <source>
        <tissue evidence="5">Whole body</tissue>
    </source>
</reference>
<evidence type="ECO:0000259" key="4">
    <source>
        <dbReference type="Pfam" id="PF08557"/>
    </source>
</evidence>
<keyword evidence="2" id="KW-1133">Transmembrane helix</keyword>
<feature type="domain" description="Sphingolipid delta4-desaturase N-terminal" evidence="4">
    <location>
        <begin position="6"/>
        <end position="24"/>
    </location>
</feature>
<dbReference type="PANTHER" id="PTHR12879:SF8">
    <property type="entry name" value="SPHINGOLIPID DELTA(4)-DESATURASE DES1"/>
    <property type="match status" value="1"/>
</dbReference>
<dbReference type="Proteomes" id="UP001187531">
    <property type="component" value="Unassembled WGS sequence"/>
</dbReference>
<feature type="compositionally biased region" description="Basic and acidic residues" evidence="1">
    <location>
        <begin position="1"/>
        <end position="20"/>
    </location>
</feature>
<dbReference type="EMBL" id="JAVRJZ010000003">
    <property type="protein sequence ID" value="KAK2724249.1"/>
    <property type="molecule type" value="Genomic_DNA"/>
</dbReference>
<keyword evidence="6" id="KW-1185">Reference proteome</keyword>
<comment type="caution">
    <text evidence="5">The sequence shown here is derived from an EMBL/GenBank/DDBJ whole genome shotgun (WGS) entry which is preliminary data.</text>
</comment>
<dbReference type="GO" id="GO:0042284">
    <property type="term" value="F:sphingolipid delta-4 desaturase activity"/>
    <property type="evidence" value="ECO:0007669"/>
    <property type="project" value="TreeGrafter"/>
</dbReference>
<evidence type="ECO:0000313" key="5">
    <source>
        <dbReference type="EMBL" id="KAK2724249.1"/>
    </source>
</evidence>
<feature type="transmembrane region" description="Helical" evidence="2">
    <location>
        <begin position="121"/>
        <end position="141"/>
    </location>
</feature>
<feature type="region of interest" description="Disordered" evidence="1">
    <location>
        <begin position="1"/>
        <end position="26"/>
    </location>
</feature>
<sequence>MGQHVSRTDFEWTEDQEPHAPRRNSCNLSSNQTAVLKYHLEHHRYQGDDKLDSDIPTSLEAKLFSTTGGKLLWLILHSLFYALRPVFIRPRSRTKLELFNTVLQLSFNFALFYFLDVKSLVYMLGGSLLAMGVHPVAGHFISELYMFKKGFETYSYYGPLNWITFNVGYHNEYHDFPAVPGSRLPQVRAIAPEYYDALPHHHSWVKVQFDFLMDPDVGPYARVKSSSVD</sequence>
<dbReference type="AlphaFoldDB" id="A0AA88I9U4"/>
<dbReference type="Pfam" id="PF08557">
    <property type="entry name" value="Lipid_DES"/>
    <property type="match status" value="1"/>
</dbReference>
<dbReference type="GO" id="GO:0046513">
    <property type="term" value="P:ceramide biosynthetic process"/>
    <property type="evidence" value="ECO:0007669"/>
    <property type="project" value="TreeGrafter"/>
</dbReference>
<organism evidence="5 6">
    <name type="scientific">Artemia franciscana</name>
    <name type="common">Brine shrimp</name>
    <name type="synonym">Artemia sanfranciscana</name>
    <dbReference type="NCBI Taxonomy" id="6661"/>
    <lineage>
        <taxon>Eukaryota</taxon>
        <taxon>Metazoa</taxon>
        <taxon>Ecdysozoa</taxon>
        <taxon>Arthropoda</taxon>
        <taxon>Crustacea</taxon>
        <taxon>Branchiopoda</taxon>
        <taxon>Anostraca</taxon>
        <taxon>Artemiidae</taxon>
        <taxon>Artemia</taxon>
    </lineage>
</organism>
<keyword evidence="2" id="KW-0812">Transmembrane</keyword>
<evidence type="ECO:0000259" key="3">
    <source>
        <dbReference type="Pfam" id="PF00487"/>
    </source>
</evidence>
<protein>
    <submittedName>
        <fullName evidence="5">Uncharacterized protein</fullName>
    </submittedName>
</protein>
<feature type="transmembrane region" description="Helical" evidence="2">
    <location>
        <begin position="96"/>
        <end position="115"/>
    </location>
</feature>
<keyword evidence="2" id="KW-0472">Membrane</keyword>
<gene>
    <name evidence="5" type="ORF">QYM36_000944</name>
</gene>
<dbReference type="PANTHER" id="PTHR12879">
    <property type="entry name" value="SPHINGOLIPID DELTA 4 DESATURASE/C-4 HYDROXYLASE PROTEIN DES2"/>
    <property type="match status" value="1"/>
</dbReference>
<feature type="transmembrane region" description="Helical" evidence="2">
    <location>
        <begin position="63"/>
        <end position="84"/>
    </location>
</feature>
<dbReference type="InterPro" id="IPR005804">
    <property type="entry name" value="FA_desaturase_dom"/>
</dbReference>
<accession>A0AA88I9U4</accession>
<dbReference type="InterPro" id="IPR013866">
    <property type="entry name" value="Sphingolipid_d4-desaturase_N"/>
</dbReference>